<proteinExistence type="predicted"/>
<dbReference type="EMBL" id="CABPSR010000002">
    <property type="protein sequence ID" value="VVE77795.1"/>
    <property type="molecule type" value="Genomic_DNA"/>
</dbReference>
<dbReference type="AlphaFoldDB" id="A0A5E5AYF9"/>
<evidence type="ECO:0000313" key="3">
    <source>
        <dbReference type="Proteomes" id="UP000335538"/>
    </source>
</evidence>
<evidence type="ECO:0000256" key="1">
    <source>
        <dbReference type="SAM" id="MobiDB-lite"/>
    </source>
</evidence>
<reference evidence="2 3" key="1">
    <citation type="submission" date="2019-08" db="EMBL/GenBank/DDBJ databases">
        <authorList>
            <person name="Peeters C."/>
        </authorList>
    </citation>
    <scope>NUCLEOTIDE SEQUENCE [LARGE SCALE GENOMIC DNA]</scope>
    <source>
        <strain evidence="2 3">LMG 31121</strain>
    </source>
</reference>
<feature type="compositionally biased region" description="Acidic residues" evidence="1">
    <location>
        <begin position="9"/>
        <end position="23"/>
    </location>
</feature>
<evidence type="ECO:0000313" key="2">
    <source>
        <dbReference type="EMBL" id="VVE77795.1"/>
    </source>
</evidence>
<dbReference type="RefSeq" id="WP_191631564.1">
    <property type="nucleotide sequence ID" value="NZ_CABPSR010000002.1"/>
</dbReference>
<gene>
    <name evidence="2" type="ORF">PSP31121_01370</name>
</gene>
<organism evidence="2 3">
    <name type="scientific">Pandoraea sputorum</name>
    <dbReference type="NCBI Taxonomy" id="93222"/>
    <lineage>
        <taxon>Bacteria</taxon>
        <taxon>Pseudomonadati</taxon>
        <taxon>Pseudomonadota</taxon>
        <taxon>Betaproteobacteria</taxon>
        <taxon>Burkholderiales</taxon>
        <taxon>Burkholderiaceae</taxon>
        <taxon>Pandoraea</taxon>
    </lineage>
</organism>
<name>A0A5E5AYF9_9BURK</name>
<protein>
    <submittedName>
        <fullName evidence="2">Uncharacterized protein</fullName>
    </submittedName>
</protein>
<sequence>MNEVSGGAEGDEEDQEDQEDEGAPEGFDSGVADVILYVAEGSAVVPLGIVRRVGGLAVFGAPRDLDAGDEAGGGGTFAVVRGLLNREVVERDVLSLRAGMADSVRSLDVGRAFH</sequence>
<feature type="region of interest" description="Disordered" evidence="1">
    <location>
        <begin position="1"/>
        <end position="28"/>
    </location>
</feature>
<accession>A0A5E5AYF9</accession>
<dbReference type="Proteomes" id="UP000335538">
    <property type="component" value="Unassembled WGS sequence"/>
</dbReference>